<dbReference type="Gene3D" id="2.40.30.60">
    <property type="entry name" value="RimM"/>
    <property type="match status" value="1"/>
</dbReference>
<protein>
    <recommendedName>
        <fullName evidence="5">Ribosome maturation factor RimM</fullName>
    </recommendedName>
</protein>
<keyword evidence="9" id="KW-1185">Reference proteome</keyword>
<dbReference type="InterPro" id="IPR036976">
    <property type="entry name" value="RimM_N_sf"/>
</dbReference>
<name>A0ABX5FFR8_9BURK</name>
<gene>
    <name evidence="5 8" type="primary">rimM</name>
    <name evidence="8" type="ORF">BZL35_00324</name>
</gene>
<keyword evidence="4 5" id="KW-0143">Chaperone</keyword>
<dbReference type="Pfam" id="PF24986">
    <property type="entry name" value="PRC_RimM"/>
    <property type="match status" value="1"/>
</dbReference>
<dbReference type="Pfam" id="PF01782">
    <property type="entry name" value="RimM"/>
    <property type="match status" value="1"/>
</dbReference>
<sequence>MKNRTELESVEFLLKRILHPVINVPTDLIELGYISGAHGIFGSVKVRPHIGQGDCLLSAKKWYCQVPGKVGWFLADILRSSRYSSTIVAQLCGVVNRTEAGSLKGIQLWVSRVDFPMTEEGEFYWVDLIGANVTNLQGQDLGNVASMLDNGIHSIMRVVHESSIEDIRSVGVRERLIPFVKHYVQSVDMAKRRIVVDWGLNY</sequence>
<feature type="domain" description="Ribosome maturation factor RimM PRC barrel" evidence="7">
    <location>
        <begin position="125"/>
        <end position="198"/>
    </location>
</feature>
<evidence type="ECO:0000259" key="6">
    <source>
        <dbReference type="Pfam" id="PF01782"/>
    </source>
</evidence>
<dbReference type="Gene3D" id="2.30.30.240">
    <property type="entry name" value="PRC-barrel domain"/>
    <property type="match status" value="1"/>
</dbReference>
<evidence type="ECO:0000256" key="5">
    <source>
        <dbReference type="HAMAP-Rule" id="MF_00014"/>
    </source>
</evidence>
<dbReference type="NCBIfam" id="TIGR02273">
    <property type="entry name" value="16S_RimM"/>
    <property type="match status" value="1"/>
</dbReference>
<evidence type="ECO:0000256" key="4">
    <source>
        <dbReference type="ARBA" id="ARBA00023186"/>
    </source>
</evidence>
<evidence type="ECO:0000313" key="9">
    <source>
        <dbReference type="Proteomes" id="UP000242660"/>
    </source>
</evidence>
<comment type="subcellular location">
    <subcellularLocation>
        <location evidence="5">Cytoplasm</location>
    </subcellularLocation>
</comment>
<dbReference type="InterPro" id="IPR002676">
    <property type="entry name" value="RimM_N"/>
</dbReference>
<keyword evidence="2 5" id="KW-0690">Ribosome biogenesis</keyword>
<comment type="function">
    <text evidence="5">An accessory protein needed during the final step in the assembly of 30S ribosomal subunit, possibly for assembly of the head region. Essential for efficient processing of 16S rRNA. May be needed both before and after RbfA during the maturation of 16S rRNA. It has affinity for free ribosomal 30S subunits but not for 70S ribosomes.</text>
</comment>
<proteinExistence type="inferred from homology"/>
<dbReference type="InterPro" id="IPR056792">
    <property type="entry name" value="PRC_RimM"/>
</dbReference>
<reference evidence="8 9" key="1">
    <citation type="journal article" date="2017" name="Front. Microbiol.">
        <title>Genome of Ca. Pandoraea novymonadis, an Endosymbiotic Bacterium of the Trypanosomatid Novymonas esmeraldas.</title>
        <authorList>
            <person name="Kostygov A.Y."/>
            <person name="Butenko A."/>
            <person name="Nenarokova A."/>
            <person name="Tashyreva D."/>
            <person name="Flegontov P."/>
            <person name="Lukes J."/>
            <person name="Yurchenko V."/>
        </authorList>
    </citation>
    <scope>NUCLEOTIDE SEQUENCE [LARGE SCALE GENOMIC DNA]</scope>
    <source>
        <strain evidence="8 9">E262</strain>
    </source>
</reference>
<evidence type="ECO:0000259" key="7">
    <source>
        <dbReference type="Pfam" id="PF24986"/>
    </source>
</evidence>
<evidence type="ECO:0000256" key="1">
    <source>
        <dbReference type="ARBA" id="ARBA00022490"/>
    </source>
</evidence>
<dbReference type="PANTHER" id="PTHR33692:SF1">
    <property type="entry name" value="RIBOSOME MATURATION FACTOR RIMM"/>
    <property type="match status" value="1"/>
</dbReference>
<dbReference type="EMBL" id="MUHY01000001">
    <property type="protein sequence ID" value="PSB92097.1"/>
    <property type="molecule type" value="Genomic_DNA"/>
</dbReference>
<comment type="domain">
    <text evidence="5">The PRC barrel domain binds ribosomal protein uS19.</text>
</comment>
<accession>A0ABX5FFR8</accession>
<dbReference type="HAMAP" id="MF_00014">
    <property type="entry name" value="Ribosome_mat_RimM"/>
    <property type="match status" value="1"/>
</dbReference>
<comment type="similarity">
    <text evidence="5">Belongs to the RimM family.</text>
</comment>
<organism evidence="8 9">
    <name type="scientific">Candidatus Pandoraea novymonadis</name>
    <dbReference type="NCBI Taxonomy" id="1808959"/>
    <lineage>
        <taxon>Bacteria</taxon>
        <taxon>Pseudomonadati</taxon>
        <taxon>Pseudomonadota</taxon>
        <taxon>Betaproteobacteria</taxon>
        <taxon>Burkholderiales</taxon>
        <taxon>Burkholderiaceae</taxon>
        <taxon>Pandoraea</taxon>
    </lineage>
</organism>
<dbReference type="InterPro" id="IPR011961">
    <property type="entry name" value="RimM"/>
</dbReference>
<dbReference type="Proteomes" id="UP000242660">
    <property type="component" value="Unassembled WGS sequence"/>
</dbReference>
<evidence type="ECO:0000256" key="2">
    <source>
        <dbReference type="ARBA" id="ARBA00022517"/>
    </source>
</evidence>
<dbReference type="SUPFAM" id="SSF50447">
    <property type="entry name" value="Translation proteins"/>
    <property type="match status" value="1"/>
</dbReference>
<dbReference type="RefSeq" id="WP_106182224.1">
    <property type="nucleotide sequence ID" value="NZ_MUHY01000001.1"/>
</dbReference>
<dbReference type="InterPro" id="IPR009000">
    <property type="entry name" value="Transl_B-barrel_sf"/>
</dbReference>
<dbReference type="PANTHER" id="PTHR33692">
    <property type="entry name" value="RIBOSOME MATURATION FACTOR RIMM"/>
    <property type="match status" value="1"/>
</dbReference>
<dbReference type="SUPFAM" id="SSF50346">
    <property type="entry name" value="PRC-barrel domain"/>
    <property type="match status" value="1"/>
</dbReference>
<evidence type="ECO:0000313" key="8">
    <source>
        <dbReference type="EMBL" id="PSB92097.1"/>
    </source>
</evidence>
<evidence type="ECO:0000256" key="3">
    <source>
        <dbReference type="ARBA" id="ARBA00022552"/>
    </source>
</evidence>
<feature type="domain" description="RimM N-terminal" evidence="6">
    <location>
        <begin position="31"/>
        <end position="112"/>
    </location>
</feature>
<keyword evidence="3 5" id="KW-0698">rRNA processing</keyword>
<keyword evidence="1 5" id="KW-0963">Cytoplasm</keyword>
<dbReference type="InterPro" id="IPR011033">
    <property type="entry name" value="PRC_barrel-like_sf"/>
</dbReference>
<comment type="subunit">
    <text evidence="5">Binds ribosomal protein uS19.</text>
</comment>
<comment type="caution">
    <text evidence="8">The sequence shown here is derived from an EMBL/GenBank/DDBJ whole genome shotgun (WGS) entry which is preliminary data.</text>
</comment>